<evidence type="ECO:0000256" key="3">
    <source>
        <dbReference type="ARBA" id="ARBA00012054"/>
    </source>
</evidence>
<dbReference type="Proteomes" id="UP000676336">
    <property type="component" value="Unassembled WGS sequence"/>
</dbReference>
<protein>
    <recommendedName>
        <fullName evidence="3 9">Gluconokinase</fullName>
        <ecNumber evidence="3 9">2.7.1.12</ecNumber>
    </recommendedName>
</protein>
<keyword evidence="4 9" id="KW-0808">Transferase</keyword>
<evidence type="ECO:0000256" key="9">
    <source>
        <dbReference type="RuleBase" id="RU363066"/>
    </source>
</evidence>
<dbReference type="SUPFAM" id="SSF52540">
    <property type="entry name" value="P-loop containing nucleoside triphosphate hydrolases"/>
    <property type="match status" value="1"/>
</dbReference>
<accession>A0A816SXQ5</accession>
<dbReference type="Pfam" id="PF13671">
    <property type="entry name" value="AAA_33"/>
    <property type="match status" value="1"/>
</dbReference>
<evidence type="ECO:0000256" key="4">
    <source>
        <dbReference type="ARBA" id="ARBA00022679"/>
    </source>
</evidence>
<sequence length="186" mass="21083">MPVIVLGGVTAVGVTAVGKTTTAKQLKDQYNWDYIEGDQYHPMSNIAKMQAGIPLTDEDRLPWLMLLHEKLKNYLTTNQSCIITCSALKSHYRQILLTGSSDPNVKVKISTESVYIIILTSSKDILHDRLLQRQNSHFMNPSLLDSQLQTLQLPANQTDEPYTYIINCDNHSQNEIINEIQQIIKQ</sequence>
<dbReference type="Gene3D" id="3.40.50.300">
    <property type="entry name" value="P-loop containing nucleotide triphosphate hydrolases"/>
    <property type="match status" value="1"/>
</dbReference>
<evidence type="ECO:0000256" key="5">
    <source>
        <dbReference type="ARBA" id="ARBA00022741"/>
    </source>
</evidence>
<dbReference type="GO" id="GO:0005524">
    <property type="term" value="F:ATP binding"/>
    <property type="evidence" value="ECO:0007669"/>
    <property type="project" value="UniProtKB-KW"/>
</dbReference>
<evidence type="ECO:0000256" key="6">
    <source>
        <dbReference type="ARBA" id="ARBA00022777"/>
    </source>
</evidence>
<dbReference type="EMBL" id="CAJOBI010236380">
    <property type="protein sequence ID" value="CAF5075682.1"/>
    <property type="molecule type" value="Genomic_DNA"/>
</dbReference>
<name>A0A816SXQ5_9BILA</name>
<dbReference type="GO" id="GO:0005975">
    <property type="term" value="P:carbohydrate metabolic process"/>
    <property type="evidence" value="ECO:0007669"/>
    <property type="project" value="InterPro"/>
</dbReference>
<dbReference type="InterPro" id="IPR027417">
    <property type="entry name" value="P-loop_NTPase"/>
</dbReference>
<dbReference type="EMBL" id="CAJNRE010010593">
    <property type="protein sequence ID" value="CAF2093701.1"/>
    <property type="molecule type" value="Genomic_DNA"/>
</dbReference>
<evidence type="ECO:0000256" key="2">
    <source>
        <dbReference type="ARBA" id="ARBA00008420"/>
    </source>
</evidence>
<evidence type="ECO:0000313" key="10">
    <source>
        <dbReference type="EMBL" id="CAF2093701.1"/>
    </source>
</evidence>
<comment type="caution">
    <text evidence="10">The sequence shown here is derived from an EMBL/GenBank/DDBJ whole genome shotgun (WGS) entry which is preliminary data.</text>
</comment>
<reference evidence="10" key="1">
    <citation type="submission" date="2021-02" db="EMBL/GenBank/DDBJ databases">
        <authorList>
            <person name="Nowell W R."/>
        </authorList>
    </citation>
    <scope>NUCLEOTIDE SEQUENCE</scope>
</reference>
<dbReference type="InterPro" id="IPR006001">
    <property type="entry name" value="Therm_gnt_kin"/>
</dbReference>
<dbReference type="AlphaFoldDB" id="A0A816SXQ5"/>
<evidence type="ECO:0000313" key="11">
    <source>
        <dbReference type="EMBL" id="CAF5075682.1"/>
    </source>
</evidence>
<evidence type="ECO:0000313" key="12">
    <source>
        <dbReference type="Proteomes" id="UP000663824"/>
    </source>
</evidence>
<comment type="similarity">
    <text evidence="2 9">Belongs to the gluconokinase GntK/GntV family.</text>
</comment>
<dbReference type="CDD" id="cd02021">
    <property type="entry name" value="GntK"/>
    <property type="match status" value="1"/>
</dbReference>
<dbReference type="PANTHER" id="PTHR43442:SF3">
    <property type="entry name" value="GLUCONOKINASE-RELATED"/>
    <property type="match status" value="1"/>
</dbReference>
<dbReference type="NCBIfam" id="TIGR01313">
    <property type="entry name" value="therm_gnt_kin"/>
    <property type="match status" value="1"/>
</dbReference>
<comment type="catalytic activity">
    <reaction evidence="8 9">
        <text>D-gluconate + ATP = 6-phospho-D-gluconate + ADP + H(+)</text>
        <dbReference type="Rhea" id="RHEA:19433"/>
        <dbReference type="ChEBI" id="CHEBI:15378"/>
        <dbReference type="ChEBI" id="CHEBI:18391"/>
        <dbReference type="ChEBI" id="CHEBI:30616"/>
        <dbReference type="ChEBI" id="CHEBI:58759"/>
        <dbReference type="ChEBI" id="CHEBI:456216"/>
        <dbReference type="EC" id="2.7.1.12"/>
    </reaction>
</comment>
<dbReference type="GO" id="GO:0005737">
    <property type="term" value="C:cytoplasm"/>
    <property type="evidence" value="ECO:0007669"/>
    <property type="project" value="TreeGrafter"/>
</dbReference>
<dbReference type="PANTHER" id="PTHR43442">
    <property type="entry name" value="GLUCONOKINASE-RELATED"/>
    <property type="match status" value="1"/>
</dbReference>
<proteinExistence type="inferred from homology"/>
<keyword evidence="6 9" id="KW-0418">Kinase</keyword>
<gene>
    <name evidence="10" type="ORF">MBJ925_LOCUS21057</name>
    <name evidence="11" type="ORF">SMN809_LOCUS60513</name>
</gene>
<evidence type="ECO:0000256" key="8">
    <source>
        <dbReference type="ARBA" id="ARBA00048090"/>
    </source>
</evidence>
<dbReference type="GO" id="GO:0046316">
    <property type="term" value="F:gluconokinase activity"/>
    <property type="evidence" value="ECO:0007669"/>
    <property type="project" value="UniProtKB-EC"/>
</dbReference>
<keyword evidence="7 9" id="KW-0067">ATP-binding</keyword>
<keyword evidence="5 9" id="KW-0547">Nucleotide-binding</keyword>
<dbReference type="EC" id="2.7.1.12" evidence="3 9"/>
<evidence type="ECO:0000256" key="7">
    <source>
        <dbReference type="ARBA" id="ARBA00022840"/>
    </source>
</evidence>
<evidence type="ECO:0000256" key="1">
    <source>
        <dbReference type="ARBA" id="ARBA00004875"/>
    </source>
</evidence>
<comment type="pathway">
    <text evidence="1 9">Carbohydrate acid metabolism; D-gluconate degradation.</text>
</comment>
<dbReference type="UniPathway" id="UPA00792"/>
<dbReference type="Proteomes" id="UP000663824">
    <property type="component" value="Unassembled WGS sequence"/>
</dbReference>
<organism evidence="10 12">
    <name type="scientific">Rotaria magnacalcarata</name>
    <dbReference type="NCBI Taxonomy" id="392030"/>
    <lineage>
        <taxon>Eukaryota</taxon>
        <taxon>Metazoa</taxon>
        <taxon>Spiralia</taxon>
        <taxon>Gnathifera</taxon>
        <taxon>Rotifera</taxon>
        <taxon>Eurotatoria</taxon>
        <taxon>Bdelloidea</taxon>
        <taxon>Philodinida</taxon>
        <taxon>Philodinidae</taxon>
        <taxon>Rotaria</taxon>
    </lineage>
</organism>